<dbReference type="SUPFAM" id="SSF47384">
    <property type="entry name" value="Homodimeric domain of signal transducing histidine kinase"/>
    <property type="match status" value="1"/>
</dbReference>
<dbReference type="Gene3D" id="2.130.10.10">
    <property type="entry name" value="YVTN repeat-like/Quinoprotein amine dehydrogenase"/>
    <property type="match status" value="3"/>
</dbReference>
<dbReference type="InterPro" id="IPR036890">
    <property type="entry name" value="HATPase_C_sf"/>
</dbReference>
<organism evidence="17 18">
    <name type="scientific">Hymenobacter negativus</name>
    <dbReference type="NCBI Taxonomy" id="2795026"/>
    <lineage>
        <taxon>Bacteria</taxon>
        <taxon>Pseudomonadati</taxon>
        <taxon>Bacteroidota</taxon>
        <taxon>Cytophagia</taxon>
        <taxon>Cytophagales</taxon>
        <taxon>Hymenobacteraceae</taxon>
        <taxon>Hymenobacter</taxon>
    </lineage>
</organism>
<accession>A0ABS3QHH0</accession>
<dbReference type="InterPro" id="IPR036097">
    <property type="entry name" value="HisK_dim/P_sf"/>
</dbReference>
<keyword evidence="8" id="KW-0067">ATP-binding</keyword>
<evidence type="ECO:0000256" key="3">
    <source>
        <dbReference type="ARBA" id="ARBA00012438"/>
    </source>
</evidence>
<dbReference type="SUPFAM" id="SSF55874">
    <property type="entry name" value="ATPase domain of HSP90 chaperone/DNA topoisomerase II/histidine kinase"/>
    <property type="match status" value="1"/>
</dbReference>
<dbReference type="SMART" id="SM00448">
    <property type="entry name" value="REC"/>
    <property type="match status" value="1"/>
</dbReference>
<dbReference type="EC" id="2.7.13.3" evidence="3"/>
<keyword evidence="6" id="KW-0812">Transmembrane</keyword>
<dbReference type="Gene3D" id="2.60.40.10">
    <property type="entry name" value="Immunoglobulins"/>
    <property type="match status" value="1"/>
</dbReference>
<dbReference type="Pfam" id="PF00072">
    <property type="entry name" value="Response_reg"/>
    <property type="match status" value="1"/>
</dbReference>
<evidence type="ECO:0000256" key="2">
    <source>
        <dbReference type="ARBA" id="ARBA00004651"/>
    </source>
</evidence>
<keyword evidence="18" id="KW-1185">Reference proteome</keyword>
<dbReference type="PANTHER" id="PTHR45339">
    <property type="entry name" value="HYBRID SIGNAL TRANSDUCTION HISTIDINE KINASE J"/>
    <property type="match status" value="1"/>
</dbReference>
<dbReference type="Pfam" id="PF00512">
    <property type="entry name" value="HisKA"/>
    <property type="match status" value="1"/>
</dbReference>
<evidence type="ECO:0000256" key="10">
    <source>
        <dbReference type="ARBA" id="ARBA00023012"/>
    </source>
</evidence>
<keyword evidence="5 13" id="KW-0597">Phosphoprotein</keyword>
<evidence type="ECO:0000259" key="15">
    <source>
        <dbReference type="PROSITE" id="PS50110"/>
    </source>
</evidence>
<dbReference type="CDD" id="cd17546">
    <property type="entry name" value="REC_hyHK_CKI1_RcsC-like"/>
    <property type="match status" value="1"/>
</dbReference>
<evidence type="ECO:0000313" key="17">
    <source>
        <dbReference type="EMBL" id="MBO2010566.1"/>
    </source>
</evidence>
<dbReference type="Gene3D" id="3.40.50.2300">
    <property type="match status" value="1"/>
</dbReference>
<dbReference type="InterPro" id="IPR003661">
    <property type="entry name" value="HisK_dim/P_dom"/>
</dbReference>
<comment type="caution">
    <text evidence="17">The sequence shown here is derived from an EMBL/GenBank/DDBJ whole genome shotgun (WGS) entry which is preliminary data.</text>
</comment>
<dbReference type="SUPFAM" id="SSF63829">
    <property type="entry name" value="Calcium-dependent phosphotriesterase"/>
    <property type="match status" value="2"/>
</dbReference>
<evidence type="ECO:0000256" key="9">
    <source>
        <dbReference type="ARBA" id="ARBA00022989"/>
    </source>
</evidence>
<dbReference type="Gene3D" id="1.10.287.130">
    <property type="match status" value="1"/>
</dbReference>
<dbReference type="PROSITE" id="PS50109">
    <property type="entry name" value="HIS_KIN"/>
    <property type="match status" value="1"/>
</dbReference>
<dbReference type="Pfam" id="PF07494">
    <property type="entry name" value="Reg_prop"/>
    <property type="match status" value="3"/>
</dbReference>
<comment type="subcellular location">
    <subcellularLocation>
        <location evidence="2">Cell membrane</location>
        <topology evidence="2">Multi-pass membrane protein</topology>
    </subcellularLocation>
</comment>
<dbReference type="PANTHER" id="PTHR45339:SF1">
    <property type="entry name" value="HYBRID SIGNAL TRANSDUCTION HISTIDINE KINASE J"/>
    <property type="match status" value="1"/>
</dbReference>
<dbReference type="Pfam" id="PF01627">
    <property type="entry name" value="Hpt"/>
    <property type="match status" value="1"/>
</dbReference>
<dbReference type="Proteomes" id="UP000664369">
    <property type="component" value="Unassembled WGS sequence"/>
</dbReference>
<dbReference type="PROSITE" id="PS50894">
    <property type="entry name" value="HPT"/>
    <property type="match status" value="1"/>
</dbReference>
<sequence>MKSLLHFLYLRRPGLLLLAALGLSLFLTRPASAQQVYLRQFGPAEGFRPSFVYALLQDRQGYLWLGTGEGLVRYDGTQFTTFTQKDGLTDDFVVSLREDPASGRLWVGHYQGGISVKAAASNSFSSAKRSIIPAGLHLPADGTPPVDTAAIGRYQRRYHVHLPAGTEAICLLEDREGNAWLGTAGQGLWRHSDRYLRLDYTDNWDASVAPALTTVYQHKQAQAWATSFGNHFFQLKPTAEPQIFGSPRLLPLPLGNSSVKVLLAKRGGGFWLGTAVGLWHTSSFDKPAVHERRLPANLSITALAHTTKQGLWVGTADDGIYLLPTDTAQRIRHFTTANGLLHNTIYALLADRNGRVWVATHGTGIGSYDPVMDEFAHYRLGSGGLDATSLAEDADGRLWVGTEGQSLYCRQRSGQWQQLTAQSKLPSDYTYGILPLPAASSQTGPQLLLVHRQGLTLLDARTHRFTALAAADDPLVRELLGPIALTAKPKGHAVAWLTTRAGMLRVDVNAARRLADARPPGLAFTLAEVDGEPRAVGTLGWLSAARHRLNFNFQGISLNSGEPLTYQYRLRGLSDAWSRPSSSGEAQFPSLDAGQYVMQARVRRGSAGPWSPVATAAFGIATPFWRTWWFRAFAVLGLTGLIFGVVRAREGSLRRTQLVLERTVRERTAELRQQKAQIEVINADLVVARDAAESSRRAKAQFLANMSHEIRTPMNAVIGLTNLLQATRPTQEQGEYLTAIESSSQNLLVIINDILDSSKMEAGKLTLEQVPFRLPEAVRRLGAMFKFATESKGLFFKVNVADNVPAAVLGDPVRLNQVLVNLVGNAIKFTRHGGVTVTVEAVETPDLANPSAPQLFGHSRVRFAVRDTGIGIPNDKLGAIFEDFSQANTSTTREFGGTGLGLSIARNLVQLHGGQLGVTSEEGQGSEFFFELPYEVADASAAQPDAHAGLLTPFEPALRVLVAEDNALNQLVARKTLEAWNVQVVIAENGRLALEAVTEANALFDAVFMDVQMPEMDGYEAARQIRQHFPGPNQLPIIGLTASVLPEDRALALAAGMNDTLAKPFEPAVLYARLAYFTGRTGPGQEGAEVGMQAGTVADSSTPTPAPPPSSPHTLIKPDWHLLEELAGGNEGFLRQIINTFLTEAPALEALLAATYPTDPPALASTAHKLKGQVAYFGVPVLHTQLDELERAAKHPAMPYCEPLLDTIRHQLAELYPQLEERAGT</sequence>
<keyword evidence="9" id="KW-1133">Transmembrane helix</keyword>
<evidence type="ECO:0000313" key="18">
    <source>
        <dbReference type="Proteomes" id="UP000664369"/>
    </source>
</evidence>
<dbReference type="RefSeq" id="WP_208176196.1">
    <property type="nucleotide sequence ID" value="NZ_JAGETZ010000007.1"/>
</dbReference>
<evidence type="ECO:0000256" key="5">
    <source>
        <dbReference type="ARBA" id="ARBA00022553"/>
    </source>
</evidence>
<evidence type="ECO:0000259" key="14">
    <source>
        <dbReference type="PROSITE" id="PS50109"/>
    </source>
</evidence>
<dbReference type="InterPro" id="IPR004358">
    <property type="entry name" value="Sig_transdc_His_kin-like_C"/>
</dbReference>
<dbReference type="InterPro" id="IPR005467">
    <property type="entry name" value="His_kinase_dom"/>
</dbReference>
<dbReference type="SMART" id="SM00388">
    <property type="entry name" value="HisKA"/>
    <property type="match status" value="1"/>
</dbReference>
<evidence type="ECO:0000256" key="6">
    <source>
        <dbReference type="ARBA" id="ARBA00022692"/>
    </source>
</evidence>
<dbReference type="InterPro" id="IPR011006">
    <property type="entry name" value="CheY-like_superfamily"/>
</dbReference>
<keyword evidence="11" id="KW-0472">Membrane</keyword>
<dbReference type="InterPro" id="IPR013783">
    <property type="entry name" value="Ig-like_fold"/>
</dbReference>
<feature type="domain" description="Response regulatory" evidence="15">
    <location>
        <begin position="959"/>
        <end position="1078"/>
    </location>
</feature>
<dbReference type="InterPro" id="IPR001789">
    <property type="entry name" value="Sig_transdc_resp-reg_receiver"/>
</dbReference>
<proteinExistence type="predicted"/>
<dbReference type="SMART" id="SM00387">
    <property type="entry name" value="HATPase_c"/>
    <property type="match status" value="1"/>
</dbReference>
<evidence type="ECO:0000256" key="7">
    <source>
        <dbReference type="ARBA" id="ARBA00022741"/>
    </source>
</evidence>
<evidence type="ECO:0000256" key="1">
    <source>
        <dbReference type="ARBA" id="ARBA00000085"/>
    </source>
</evidence>
<feature type="modified residue" description="Phosphohistidine" evidence="12">
    <location>
        <position position="1168"/>
    </location>
</feature>
<name>A0ABS3QHH0_9BACT</name>
<dbReference type="Gene3D" id="3.30.565.10">
    <property type="entry name" value="Histidine kinase-like ATPase, C-terminal domain"/>
    <property type="match status" value="1"/>
</dbReference>
<evidence type="ECO:0000259" key="16">
    <source>
        <dbReference type="PROSITE" id="PS50894"/>
    </source>
</evidence>
<dbReference type="PRINTS" id="PR00344">
    <property type="entry name" value="BCTRLSENSOR"/>
</dbReference>
<dbReference type="CDD" id="cd00082">
    <property type="entry name" value="HisKA"/>
    <property type="match status" value="1"/>
</dbReference>
<protein>
    <recommendedName>
        <fullName evidence="3">histidine kinase</fullName>
        <ecNumber evidence="3">2.7.13.3</ecNumber>
    </recommendedName>
</protein>
<dbReference type="InterPro" id="IPR036641">
    <property type="entry name" value="HPT_dom_sf"/>
</dbReference>
<dbReference type="CDD" id="cd16922">
    <property type="entry name" value="HATPase_EvgS-ArcB-TorS-like"/>
    <property type="match status" value="1"/>
</dbReference>
<keyword evidence="7" id="KW-0547">Nucleotide-binding</keyword>
<dbReference type="InterPro" id="IPR015943">
    <property type="entry name" value="WD40/YVTN_repeat-like_dom_sf"/>
</dbReference>
<reference evidence="17 18" key="1">
    <citation type="submission" date="2021-03" db="EMBL/GenBank/DDBJ databases">
        <authorList>
            <person name="Kim M.K."/>
        </authorList>
    </citation>
    <scope>NUCLEOTIDE SEQUENCE [LARGE SCALE GENOMIC DNA]</scope>
    <source>
        <strain evidence="17 18">BT442</strain>
    </source>
</reference>
<dbReference type="Gene3D" id="1.20.120.160">
    <property type="entry name" value="HPT domain"/>
    <property type="match status" value="1"/>
</dbReference>
<dbReference type="PROSITE" id="PS50110">
    <property type="entry name" value="RESPONSE_REGULATORY"/>
    <property type="match status" value="1"/>
</dbReference>
<evidence type="ECO:0000256" key="4">
    <source>
        <dbReference type="ARBA" id="ARBA00022475"/>
    </source>
</evidence>
<evidence type="ECO:0000256" key="12">
    <source>
        <dbReference type="PROSITE-ProRule" id="PRU00110"/>
    </source>
</evidence>
<evidence type="ECO:0000256" key="8">
    <source>
        <dbReference type="ARBA" id="ARBA00022840"/>
    </source>
</evidence>
<dbReference type="EMBL" id="JAGETZ010000007">
    <property type="protein sequence ID" value="MBO2010566.1"/>
    <property type="molecule type" value="Genomic_DNA"/>
</dbReference>
<evidence type="ECO:0000256" key="11">
    <source>
        <dbReference type="ARBA" id="ARBA00023136"/>
    </source>
</evidence>
<gene>
    <name evidence="17" type="ORF">J4E00_16005</name>
</gene>
<keyword evidence="4" id="KW-1003">Cell membrane</keyword>
<feature type="modified residue" description="4-aspartylphosphate" evidence="13">
    <location>
        <position position="1010"/>
    </location>
</feature>
<dbReference type="InterPro" id="IPR003594">
    <property type="entry name" value="HATPase_dom"/>
</dbReference>
<dbReference type="SUPFAM" id="SSF52172">
    <property type="entry name" value="CheY-like"/>
    <property type="match status" value="1"/>
</dbReference>
<comment type="catalytic activity">
    <reaction evidence="1">
        <text>ATP + protein L-histidine = ADP + protein N-phospho-L-histidine.</text>
        <dbReference type="EC" id="2.7.13.3"/>
    </reaction>
</comment>
<dbReference type="InterPro" id="IPR011110">
    <property type="entry name" value="Reg_prop"/>
</dbReference>
<feature type="domain" description="Histidine kinase" evidence="14">
    <location>
        <begin position="705"/>
        <end position="936"/>
    </location>
</feature>
<keyword evidence="10" id="KW-0902">Two-component regulatory system</keyword>
<dbReference type="SUPFAM" id="SSF47226">
    <property type="entry name" value="Histidine-containing phosphotransfer domain, HPT domain"/>
    <property type="match status" value="1"/>
</dbReference>
<evidence type="ECO:0000256" key="13">
    <source>
        <dbReference type="PROSITE-ProRule" id="PRU00169"/>
    </source>
</evidence>
<feature type="domain" description="HPt" evidence="16">
    <location>
        <begin position="1126"/>
        <end position="1222"/>
    </location>
</feature>
<dbReference type="Pfam" id="PF02518">
    <property type="entry name" value="HATPase_c"/>
    <property type="match status" value="1"/>
</dbReference>
<dbReference type="InterPro" id="IPR008207">
    <property type="entry name" value="Sig_transdc_His_kin_Hpt_dom"/>
</dbReference>